<comment type="caution">
    <text evidence="2">The sequence shown here is derived from an EMBL/GenBank/DDBJ whole genome shotgun (WGS) entry which is preliminary data.</text>
</comment>
<evidence type="ECO:0000256" key="1">
    <source>
        <dbReference type="SAM" id="MobiDB-lite"/>
    </source>
</evidence>
<evidence type="ECO:0000313" key="2">
    <source>
        <dbReference type="EMBL" id="KAF9504874.1"/>
    </source>
</evidence>
<gene>
    <name evidence="2" type="ORF">BS47DRAFT_1354656</name>
</gene>
<evidence type="ECO:0000313" key="3">
    <source>
        <dbReference type="Proteomes" id="UP000886523"/>
    </source>
</evidence>
<proteinExistence type="predicted"/>
<dbReference type="AlphaFoldDB" id="A0A9P6AFN9"/>
<protein>
    <submittedName>
        <fullName evidence="2">Uncharacterized protein</fullName>
    </submittedName>
</protein>
<reference evidence="2" key="1">
    <citation type="journal article" date="2020" name="Nat. Commun.">
        <title>Large-scale genome sequencing of mycorrhizal fungi provides insights into the early evolution of symbiotic traits.</title>
        <authorList>
            <person name="Miyauchi S."/>
            <person name="Kiss E."/>
            <person name="Kuo A."/>
            <person name="Drula E."/>
            <person name="Kohler A."/>
            <person name="Sanchez-Garcia M."/>
            <person name="Morin E."/>
            <person name="Andreopoulos B."/>
            <person name="Barry K.W."/>
            <person name="Bonito G."/>
            <person name="Buee M."/>
            <person name="Carver A."/>
            <person name="Chen C."/>
            <person name="Cichocki N."/>
            <person name="Clum A."/>
            <person name="Culley D."/>
            <person name="Crous P.W."/>
            <person name="Fauchery L."/>
            <person name="Girlanda M."/>
            <person name="Hayes R.D."/>
            <person name="Keri Z."/>
            <person name="LaButti K."/>
            <person name="Lipzen A."/>
            <person name="Lombard V."/>
            <person name="Magnuson J."/>
            <person name="Maillard F."/>
            <person name="Murat C."/>
            <person name="Nolan M."/>
            <person name="Ohm R.A."/>
            <person name="Pangilinan J."/>
            <person name="Pereira M.F."/>
            <person name="Perotto S."/>
            <person name="Peter M."/>
            <person name="Pfister S."/>
            <person name="Riley R."/>
            <person name="Sitrit Y."/>
            <person name="Stielow J.B."/>
            <person name="Szollosi G."/>
            <person name="Zifcakova L."/>
            <person name="Stursova M."/>
            <person name="Spatafora J.W."/>
            <person name="Tedersoo L."/>
            <person name="Vaario L.M."/>
            <person name="Yamada A."/>
            <person name="Yan M."/>
            <person name="Wang P."/>
            <person name="Xu J."/>
            <person name="Bruns T."/>
            <person name="Baldrian P."/>
            <person name="Vilgalys R."/>
            <person name="Dunand C."/>
            <person name="Henrissat B."/>
            <person name="Grigoriev I.V."/>
            <person name="Hibbett D."/>
            <person name="Nagy L.G."/>
            <person name="Martin F.M."/>
        </authorList>
    </citation>
    <scope>NUCLEOTIDE SEQUENCE</scope>
    <source>
        <strain evidence="2">UP504</strain>
    </source>
</reference>
<sequence length="130" mass="13856">MSAVDLDGTKTLRASCGSGLPQASRSGVGIQLTRTSSERNMSKARPRSSTSCCFTSISHHLIPRGQTFKSVPKFRQETVLEAESTFGTQGSIASGGLNEARPCQVMSRHSGLVAHSHDTKPAFELFGDSD</sequence>
<keyword evidence="3" id="KW-1185">Reference proteome</keyword>
<dbReference type="Proteomes" id="UP000886523">
    <property type="component" value="Unassembled WGS sequence"/>
</dbReference>
<feature type="region of interest" description="Disordered" evidence="1">
    <location>
        <begin position="15"/>
        <end position="51"/>
    </location>
</feature>
<organism evidence="2 3">
    <name type="scientific">Hydnum rufescens UP504</name>
    <dbReference type="NCBI Taxonomy" id="1448309"/>
    <lineage>
        <taxon>Eukaryota</taxon>
        <taxon>Fungi</taxon>
        <taxon>Dikarya</taxon>
        <taxon>Basidiomycota</taxon>
        <taxon>Agaricomycotina</taxon>
        <taxon>Agaricomycetes</taxon>
        <taxon>Cantharellales</taxon>
        <taxon>Hydnaceae</taxon>
        <taxon>Hydnum</taxon>
    </lineage>
</organism>
<name>A0A9P6AFN9_9AGAM</name>
<dbReference type="EMBL" id="MU129187">
    <property type="protein sequence ID" value="KAF9504874.1"/>
    <property type="molecule type" value="Genomic_DNA"/>
</dbReference>
<accession>A0A9P6AFN9</accession>